<evidence type="ECO:0000313" key="3">
    <source>
        <dbReference type="EMBL" id="MBA8810477.1"/>
    </source>
</evidence>
<accession>A0A7W3PG95</accession>
<sequence length="149" mass="15794">MKRILRVTASVAVLGMALFATQVDAAPPAQAVSTCNLFDSIGWSTKGGGSALIPYTGNTASWSRNCSMWAGFYSGSANGAQRLQESLNRCYGENLTTDGIFGWRTEDALARAQADEGIEADGIYGLQTAKNIKFAKYNSSGCGYLAATR</sequence>
<dbReference type="InterPro" id="IPR036365">
    <property type="entry name" value="PGBD-like_sf"/>
</dbReference>
<organism evidence="3 4">
    <name type="scientific">Promicromonospora sukumoe</name>
    <dbReference type="NCBI Taxonomy" id="88382"/>
    <lineage>
        <taxon>Bacteria</taxon>
        <taxon>Bacillati</taxon>
        <taxon>Actinomycetota</taxon>
        <taxon>Actinomycetes</taxon>
        <taxon>Micrococcales</taxon>
        <taxon>Promicromonosporaceae</taxon>
        <taxon>Promicromonospora</taxon>
    </lineage>
</organism>
<evidence type="ECO:0000256" key="1">
    <source>
        <dbReference type="SAM" id="SignalP"/>
    </source>
</evidence>
<dbReference type="AlphaFoldDB" id="A0A7W3PG95"/>
<feature type="domain" description="Peptidoglycan binding-like" evidence="2">
    <location>
        <begin position="80"/>
        <end position="130"/>
    </location>
</feature>
<dbReference type="Proteomes" id="UP000540568">
    <property type="component" value="Unassembled WGS sequence"/>
</dbReference>
<name>A0A7W3PG95_9MICO</name>
<dbReference type="Pfam" id="PF01471">
    <property type="entry name" value="PG_binding_1"/>
    <property type="match status" value="1"/>
</dbReference>
<evidence type="ECO:0000313" key="4">
    <source>
        <dbReference type="Proteomes" id="UP000540568"/>
    </source>
</evidence>
<dbReference type="RefSeq" id="WP_182619568.1">
    <property type="nucleotide sequence ID" value="NZ_BAAATF010000015.1"/>
</dbReference>
<keyword evidence="4" id="KW-1185">Reference proteome</keyword>
<dbReference type="SUPFAM" id="SSF47090">
    <property type="entry name" value="PGBD-like"/>
    <property type="match status" value="1"/>
</dbReference>
<dbReference type="EMBL" id="JACGWV010000002">
    <property type="protein sequence ID" value="MBA8810477.1"/>
    <property type="molecule type" value="Genomic_DNA"/>
</dbReference>
<dbReference type="InterPro" id="IPR002477">
    <property type="entry name" value="Peptidoglycan-bd-like"/>
</dbReference>
<feature type="chain" id="PRO_5031467569" description="Peptidoglycan binding-like domain-containing protein" evidence="1">
    <location>
        <begin position="26"/>
        <end position="149"/>
    </location>
</feature>
<protein>
    <recommendedName>
        <fullName evidence="2">Peptidoglycan binding-like domain-containing protein</fullName>
    </recommendedName>
</protein>
<feature type="signal peptide" evidence="1">
    <location>
        <begin position="1"/>
        <end position="25"/>
    </location>
</feature>
<dbReference type="Gene3D" id="1.10.101.10">
    <property type="entry name" value="PGBD-like superfamily/PGBD"/>
    <property type="match status" value="1"/>
</dbReference>
<evidence type="ECO:0000259" key="2">
    <source>
        <dbReference type="Pfam" id="PF01471"/>
    </source>
</evidence>
<reference evidence="3 4" key="1">
    <citation type="submission" date="2020-07" db="EMBL/GenBank/DDBJ databases">
        <title>Sequencing the genomes of 1000 actinobacteria strains.</title>
        <authorList>
            <person name="Klenk H.-P."/>
        </authorList>
    </citation>
    <scope>NUCLEOTIDE SEQUENCE [LARGE SCALE GENOMIC DNA]</scope>
    <source>
        <strain evidence="3 4">DSM 44121</strain>
    </source>
</reference>
<gene>
    <name evidence="3" type="ORF">FHX71_004453</name>
</gene>
<dbReference type="InterPro" id="IPR036366">
    <property type="entry name" value="PGBDSf"/>
</dbReference>
<comment type="caution">
    <text evidence="3">The sequence shown here is derived from an EMBL/GenBank/DDBJ whole genome shotgun (WGS) entry which is preliminary data.</text>
</comment>
<proteinExistence type="predicted"/>
<keyword evidence="1" id="KW-0732">Signal</keyword>